<evidence type="ECO:0000256" key="5">
    <source>
        <dbReference type="SAM" id="SignalP"/>
    </source>
</evidence>
<sequence length="188" mass="18960">MQTKLLLSAAALLAAQVVADSCPTVCIENFDPVCGTNGKTYSNKCYLDVDACKDPTIKLASNGACTGGSEATTQPSATTALPGCPIHGCQEYLEIVCGSDGKNYDNECFLRKAKCNVPTLTLVANSSCSEVKNTTTVPATTLPTTAAPGATTAAPTTAAPTTKAASSAGVSAQCSAIALTGLPGMWSV</sequence>
<organism evidence="7">
    <name type="scientific">Achlya hypogyna</name>
    <name type="common">Oomycete</name>
    <name type="synonym">Protoachlya hypogyna</name>
    <dbReference type="NCBI Taxonomy" id="1202772"/>
    <lineage>
        <taxon>Eukaryota</taxon>
        <taxon>Sar</taxon>
        <taxon>Stramenopiles</taxon>
        <taxon>Oomycota</taxon>
        <taxon>Saprolegniomycetes</taxon>
        <taxon>Saprolegniales</taxon>
        <taxon>Achlyaceae</taxon>
        <taxon>Achlya</taxon>
    </lineage>
</organism>
<keyword evidence="3" id="KW-1015">Disulfide bond</keyword>
<dbReference type="InterPro" id="IPR036058">
    <property type="entry name" value="Kazal_dom_sf"/>
</dbReference>
<evidence type="ECO:0000313" key="7">
    <source>
        <dbReference type="EMBL" id="AIG56143.1"/>
    </source>
</evidence>
<keyword evidence="5" id="KW-0732">Signal</keyword>
<protein>
    <submittedName>
        <fullName evidence="7">Secreted protein</fullName>
    </submittedName>
</protein>
<feature type="signal peptide" evidence="5">
    <location>
        <begin position="1"/>
        <end position="19"/>
    </location>
</feature>
<dbReference type="Pfam" id="PF07648">
    <property type="entry name" value="Kazal_2"/>
    <property type="match status" value="1"/>
</dbReference>
<dbReference type="PANTHER" id="PTHR10913:SF45">
    <property type="entry name" value="FOLLISTATIN, ISOFORM A-RELATED"/>
    <property type="match status" value="1"/>
</dbReference>
<feature type="domain" description="Kazal-like" evidence="6">
    <location>
        <begin position="78"/>
        <end position="130"/>
    </location>
</feature>
<dbReference type="CDD" id="cd00104">
    <property type="entry name" value="KAZAL_FS"/>
    <property type="match status" value="2"/>
</dbReference>
<evidence type="ECO:0000256" key="2">
    <source>
        <dbReference type="ARBA" id="ARBA00022900"/>
    </source>
</evidence>
<dbReference type="AlphaFoldDB" id="A0A0A7CNR5"/>
<feature type="chain" id="PRO_5002027448" evidence="5">
    <location>
        <begin position="20"/>
        <end position="188"/>
    </location>
</feature>
<dbReference type="Gene3D" id="3.30.60.30">
    <property type="match status" value="2"/>
</dbReference>
<evidence type="ECO:0000256" key="1">
    <source>
        <dbReference type="ARBA" id="ARBA00022690"/>
    </source>
</evidence>
<dbReference type="InterPro" id="IPR050653">
    <property type="entry name" value="Prot_Inhib_GrowthFact_Antg"/>
</dbReference>
<evidence type="ECO:0000259" key="6">
    <source>
        <dbReference type="PROSITE" id="PS51465"/>
    </source>
</evidence>
<accession>A0A0A7CNR5</accession>
<evidence type="ECO:0000256" key="4">
    <source>
        <dbReference type="SAM" id="MobiDB-lite"/>
    </source>
</evidence>
<reference evidence="7" key="1">
    <citation type="journal article" date="2014" name="Genome Biol. Evol.">
        <title>The secreted proteins of Achlya hypogyna and Thraustotheca clavata identify the ancestral oomycete secretome and reveal gene acquisitions by horizontal gene transfer.</title>
        <authorList>
            <person name="Misner I."/>
            <person name="Blouin N."/>
            <person name="Leonard G."/>
            <person name="Richards T.A."/>
            <person name="Lane C.E."/>
        </authorList>
    </citation>
    <scope>NUCLEOTIDE SEQUENCE</scope>
    <source>
        <strain evidence="7">ATCC 48635</strain>
    </source>
</reference>
<feature type="region of interest" description="Disordered" evidence="4">
    <location>
        <begin position="139"/>
        <end position="158"/>
    </location>
</feature>
<dbReference type="PROSITE" id="PS51465">
    <property type="entry name" value="KAZAL_2"/>
    <property type="match status" value="2"/>
</dbReference>
<dbReference type="Pfam" id="PF00050">
    <property type="entry name" value="Kazal_1"/>
    <property type="match status" value="1"/>
</dbReference>
<evidence type="ECO:0000256" key="3">
    <source>
        <dbReference type="ARBA" id="ARBA00023157"/>
    </source>
</evidence>
<dbReference type="SUPFAM" id="SSF100895">
    <property type="entry name" value="Kazal-type serine protease inhibitors"/>
    <property type="match status" value="2"/>
</dbReference>
<dbReference type="SMART" id="SM00280">
    <property type="entry name" value="KAZAL"/>
    <property type="match status" value="2"/>
</dbReference>
<name>A0A0A7CNR5_ACHHY</name>
<dbReference type="PANTHER" id="PTHR10913">
    <property type="entry name" value="FOLLISTATIN-RELATED"/>
    <property type="match status" value="1"/>
</dbReference>
<dbReference type="InterPro" id="IPR002350">
    <property type="entry name" value="Kazal_dom"/>
</dbReference>
<keyword evidence="2" id="KW-0722">Serine protease inhibitor</keyword>
<proteinExistence type="predicted"/>
<dbReference type="EMBL" id="KM038682">
    <property type="protein sequence ID" value="AIG56143.1"/>
    <property type="molecule type" value="Genomic_DNA"/>
</dbReference>
<dbReference type="GO" id="GO:0005576">
    <property type="term" value="C:extracellular region"/>
    <property type="evidence" value="ECO:0007669"/>
    <property type="project" value="TreeGrafter"/>
</dbReference>
<keyword evidence="1" id="KW-0646">Protease inhibitor</keyword>
<feature type="domain" description="Kazal-like" evidence="6">
    <location>
        <begin position="16"/>
        <end position="67"/>
    </location>
</feature>